<comment type="caution">
    <text evidence="3">The sequence shown here is derived from an EMBL/GenBank/DDBJ whole genome shotgun (WGS) entry which is preliminary data.</text>
</comment>
<feature type="region of interest" description="Disordered" evidence="1">
    <location>
        <begin position="1"/>
        <end position="28"/>
    </location>
</feature>
<dbReference type="Proteomes" id="UP000535543">
    <property type="component" value="Unassembled WGS sequence"/>
</dbReference>
<name>A0A848K613_9NOCA</name>
<dbReference type="EMBL" id="VCQU01000001">
    <property type="protein sequence ID" value="NMN94001.1"/>
    <property type="molecule type" value="Genomic_DNA"/>
</dbReference>
<feature type="transmembrane region" description="Helical" evidence="2">
    <location>
        <begin position="79"/>
        <end position="101"/>
    </location>
</feature>
<feature type="transmembrane region" description="Helical" evidence="2">
    <location>
        <begin position="40"/>
        <end position="59"/>
    </location>
</feature>
<keyword evidence="2" id="KW-0472">Membrane</keyword>
<dbReference type="RefSeq" id="WP_169584683.1">
    <property type="nucleotide sequence ID" value="NZ_VCQU01000001.1"/>
</dbReference>
<reference evidence="3 4" key="2">
    <citation type="submission" date="2020-06" db="EMBL/GenBank/DDBJ databases">
        <title>Antribacter stalactiti gen. nov., sp. nov., a new member of the family Nacardiaceae isolated from a cave.</title>
        <authorList>
            <person name="Kim I.S."/>
        </authorList>
    </citation>
    <scope>NUCLEOTIDE SEQUENCE [LARGE SCALE GENOMIC DNA]</scope>
    <source>
        <strain evidence="3 4">YC2-7</strain>
    </source>
</reference>
<organism evidence="3 4">
    <name type="scientific">Antrihabitans stalactiti</name>
    <dbReference type="NCBI Taxonomy" id="2584121"/>
    <lineage>
        <taxon>Bacteria</taxon>
        <taxon>Bacillati</taxon>
        <taxon>Actinomycetota</taxon>
        <taxon>Actinomycetes</taxon>
        <taxon>Mycobacteriales</taxon>
        <taxon>Nocardiaceae</taxon>
        <taxon>Antrihabitans</taxon>
    </lineage>
</organism>
<accession>A0A848K613</accession>
<keyword evidence="2" id="KW-1133">Transmembrane helix</keyword>
<protein>
    <submittedName>
        <fullName evidence="3">DUF1049 domain-containing protein</fullName>
    </submittedName>
</protein>
<sequence length="117" mass="12427">MSFQDNSIPGEGEYPPPPPRAAEAPVVASATPPRTRISTAWVALIGGAIAVILLLVFVLENSTPGDFAFLGMHFTLPLGVAVLLAAVCGVIVTAIIGTARIHQIRQALRRPHRAKRR</sequence>
<keyword evidence="2" id="KW-0812">Transmembrane</keyword>
<evidence type="ECO:0000256" key="2">
    <source>
        <dbReference type="SAM" id="Phobius"/>
    </source>
</evidence>
<gene>
    <name evidence="3" type="ORF">FGL95_03000</name>
</gene>
<dbReference type="AlphaFoldDB" id="A0A848K613"/>
<evidence type="ECO:0000256" key="1">
    <source>
        <dbReference type="SAM" id="MobiDB-lite"/>
    </source>
</evidence>
<proteinExistence type="predicted"/>
<keyword evidence="4" id="KW-1185">Reference proteome</keyword>
<evidence type="ECO:0000313" key="3">
    <source>
        <dbReference type="EMBL" id="NMN94001.1"/>
    </source>
</evidence>
<reference evidence="3 4" key="1">
    <citation type="submission" date="2019-05" db="EMBL/GenBank/DDBJ databases">
        <authorList>
            <person name="Lee S.D."/>
        </authorList>
    </citation>
    <scope>NUCLEOTIDE SEQUENCE [LARGE SCALE GENOMIC DNA]</scope>
    <source>
        <strain evidence="3 4">YC2-7</strain>
    </source>
</reference>
<evidence type="ECO:0000313" key="4">
    <source>
        <dbReference type="Proteomes" id="UP000535543"/>
    </source>
</evidence>